<sequence>MLQLTRRQLLQATALGGAAFALTSCSGEAPVEQVDTSGPPRSGGTLRVGLVGGSATDTIDAHIPASQSDGARLINMYDALARRDENYELQYRLATAIEPNDSADEWTITLREGALFSDGSPVRPEDVIFSLNRIKDPDDPKSGAASINHIASMEVVDKQRLKIFLSTPDATLVDSLAEYQIGIVPEGYDPKNPIGAGPFKLEYFSPGQSTVLVRNDNFWGGAPYLERLELIDFQEEDAMLNALLSSQVDAIGSLNHSLARVIESDPRLNILDSETGMWLPLTMRVDVEPFDDVRVRQAMRLAANRQQLVDQVYSGEGQIGNDMFAIYDPTYPHDFPQREQNIEEAKRLLAEAGYPDGIDVTLAAAEIQTGAIRSAQVFAEQARPAGIRVKIEQVDSSTFFADGNYLEYPFALTFYYTRNFLQQVNQCATADSPFNETHWDDPEFTAKANEARTIVDEQQRGQMIRELQRELYDEGGYIVWGFANQIDAYHNYVVGLGPHPGGMPLGQAMFEKVWIAEV</sequence>
<gene>
    <name evidence="5" type="primary">appA</name>
    <name evidence="5" type="ORF">CJEDD_06055</name>
</gene>
<reference evidence="5 6" key="1">
    <citation type="submission" date="2020-10" db="EMBL/GenBank/DDBJ databases">
        <title>Complete genome sequence of Corynebacterium jeddahense DSM 45997, type strain of Corynebacterium jeddahense.</title>
        <authorList>
            <person name="Busche T."/>
            <person name="Kalinowski J."/>
            <person name="Ruckert C."/>
        </authorList>
    </citation>
    <scope>NUCLEOTIDE SEQUENCE [LARGE SCALE GENOMIC DNA]</scope>
    <source>
        <strain evidence="5 6">DSM 45997</strain>
    </source>
</reference>
<accession>A0ABY7UK19</accession>
<dbReference type="PANTHER" id="PTHR30290">
    <property type="entry name" value="PERIPLASMIC BINDING COMPONENT OF ABC TRANSPORTER"/>
    <property type="match status" value="1"/>
</dbReference>
<evidence type="ECO:0000313" key="5">
    <source>
        <dbReference type="EMBL" id="WCZ38817.1"/>
    </source>
</evidence>
<dbReference type="Proteomes" id="UP001218071">
    <property type="component" value="Chromosome"/>
</dbReference>
<dbReference type="InterPro" id="IPR006311">
    <property type="entry name" value="TAT_signal"/>
</dbReference>
<dbReference type="SUPFAM" id="SSF53850">
    <property type="entry name" value="Periplasmic binding protein-like II"/>
    <property type="match status" value="1"/>
</dbReference>
<dbReference type="PANTHER" id="PTHR30290:SF9">
    <property type="entry name" value="OLIGOPEPTIDE-BINDING PROTEIN APPA"/>
    <property type="match status" value="1"/>
</dbReference>
<dbReference type="Pfam" id="PF00496">
    <property type="entry name" value="SBP_bac_5"/>
    <property type="match status" value="1"/>
</dbReference>
<dbReference type="PROSITE" id="PS51257">
    <property type="entry name" value="PROKAR_LIPOPROTEIN"/>
    <property type="match status" value="1"/>
</dbReference>
<name>A0ABY7UK19_9CORY</name>
<dbReference type="InterPro" id="IPR039424">
    <property type="entry name" value="SBP_5"/>
</dbReference>
<dbReference type="InterPro" id="IPR030678">
    <property type="entry name" value="Peptide/Ni-bd"/>
</dbReference>
<evidence type="ECO:0000256" key="3">
    <source>
        <dbReference type="ARBA" id="ARBA00022729"/>
    </source>
</evidence>
<evidence type="ECO:0000256" key="2">
    <source>
        <dbReference type="ARBA" id="ARBA00022448"/>
    </source>
</evidence>
<dbReference type="EMBL" id="CP063194">
    <property type="protein sequence ID" value="WCZ38817.1"/>
    <property type="molecule type" value="Genomic_DNA"/>
</dbReference>
<dbReference type="Gene3D" id="3.10.105.10">
    <property type="entry name" value="Dipeptide-binding Protein, Domain 3"/>
    <property type="match status" value="1"/>
</dbReference>
<dbReference type="CDD" id="cd08503">
    <property type="entry name" value="PBP2_NikA_DppA_OppA_like_17"/>
    <property type="match status" value="1"/>
</dbReference>
<evidence type="ECO:0000259" key="4">
    <source>
        <dbReference type="Pfam" id="PF00496"/>
    </source>
</evidence>
<proteinExistence type="inferred from homology"/>
<keyword evidence="3" id="KW-0732">Signal</keyword>
<dbReference type="PIRSF" id="PIRSF002741">
    <property type="entry name" value="MppA"/>
    <property type="match status" value="1"/>
</dbReference>
<organism evidence="5 6">
    <name type="scientific">Corynebacterium jeddahense</name>
    <dbReference type="NCBI Taxonomy" id="1414719"/>
    <lineage>
        <taxon>Bacteria</taxon>
        <taxon>Bacillati</taxon>
        <taxon>Actinomycetota</taxon>
        <taxon>Actinomycetes</taxon>
        <taxon>Mycobacteriales</taxon>
        <taxon>Corynebacteriaceae</taxon>
        <taxon>Corynebacterium</taxon>
    </lineage>
</organism>
<comment type="similarity">
    <text evidence="1">Belongs to the bacterial solute-binding protein 5 family.</text>
</comment>
<dbReference type="InterPro" id="IPR019546">
    <property type="entry name" value="TAT_signal_bac_arc"/>
</dbReference>
<dbReference type="RefSeq" id="WP_042404695.1">
    <property type="nucleotide sequence ID" value="NZ_CBYN010000002.1"/>
</dbReference>
<dbReference type="NCBIfam" id="TIGR01409">
    <property type="entry name" value="TAT_signal_seq"/>
    <property type="match status" value="1"/>
</dbReference>
<dbReference type="PROSITE" id="PS51318">
    <property type="entry name" value="TAT"/>
    <property type="match status" value="1"/>
</dbReference>
<evidence type="ECO:0000313" key="6">
    <source>
        <dbReference type="Proteomes" id="UP001218071"/>
    </source>
</evidence>
<keyword evidence="2" id="KW-0813">Transport</keyword>
<protein>
    <submittedName>
        <fullName evidence="5">Oligopeptide-binding protein AppA</fullName>
    </submittedName>
</protein>
<feature type="domain" description="Solute-binding protein family 5" evidence="4">
    <location>
        <begin position="89"/>
        <end position="413"/>
    </location>
</feature>
<keyword evidence="6" id="KW-1185">Reference proteome</keyword>
<dbReference type="InterPro" id="IPR000914">
    <property type="entry name" value="SBP_5_dom"/>
</dbReference>
<evidence type="ECO:0000256" key="1">
    <source>
        <dbReference type="ARBA" id="ARBA00005695"/>
    </source>
</evidence>
<dbReference type="Gene3D" id="3.40.190.10">
    <property type="entry name" value="Periplasmic binding protein-like II"/>
    <property type="match status" value="1"/>
</dbReference>